<dbReference type="Gene3D" id="2.70.150.10">
    <property type="entry name" value="Calcium-transporting ATPase, cytoplasmic transduction domain A"/>
    <property type="match status" value="1"/>
</dbReference>
<organism evidence="3 4">
    <name type="scientific">Hibiscus syriacus</name>
    <name type="common">Rose of Sharon</name>
    <dbReference type="NCBI Taxonomy" id="106335"/>
    <lineage>
        <taxon>Eukaryota</taxon>
        <taxon>Viridiplantae</taxon>
        <taxon>Streptophyta</taxon>
        <taxon>Embryophyta</taxon>
        <taxon>Tracheophyta</taxon>
        <taxon>Spermatophyta</taxon>
        <taxon>Magnoliopsida</taxon>
        <taxon>eudicotyledons</taxon>
        <taxon>Gunneridae</taxon>
        <taxon>Pentapetalae</taxon>
        <taxon>rosids</taxon>
        <taxon>malvids</taxon>
        <taxon>Malvales</taxon>
        <taxon>Malvaceae</taxon>
        <taxon>Malvoideae</taxon>
        <taxon>Hibiscus</taxon>
    </lineage>
</organism>
<protein>
    <recommendedName>
        <fullName evidence="2">UBA domain-containing protein</fullName>
    </recommendedName>
</protein>
<dbReference type="PROSITE" id="PS50030">
    <property type="entry name" value="UBA"/>
    <property type="match status" value="1"/>
</dbReference>
<dbReference type="EMBL" id="VEPZ02001107">
    <property type="protein sequence ID" value="KAE8694698.1"/>
    <property type="molecule type" value="Genomic_DNA"/>
</dbReference>
<reference evidence="3" key="1">
    <citation type="submission" date="2019-09" db="EMBL/GenBank/DDBJ databases">
        <title>Draft genome information of white flower Hibiscus syriacus.</title>
        <authorList>
            <person name="Kim Y.-M."/>
        </authorList>
    </citation>
    <scope>NUCLEOTIDE SEQUENCE [LARGE SCALE GENOMIC DNA]</scope>
    <source>
        <strain evidence="3">YM2019G1</strain>
    </source>
</reference>
<proteinExistence type="predicted"/>
<dbReference type="InterPro" id="IPR015940">
    <property type="entry name" value="UBA"/>
</dbReference>
<dbReference type="AlphaFoldDB" id="A0A6A2ZS25"/>
<sequence length="342" mass="38382">MSSNLGPAIVVCFPRSDPVILSGLFHDSSRNEAITLKSECFAFLDEVRLSAHAKFSKLQVPDEALSHVMSMGFKECDVRRALRLNNQDIGRAIDFLSEEKAKRVQKREDDIRYKEEIMELKQYGVTPLKKAVNLDKLKELMAIGFEKKLVVEVRLNAGLEDAYARSVFEVLDFFRVDSTKALISFVLALINGEMGLTVFLEPSVILLILVVNAAVGVITETNAEKALEELRAYQVDIATVLRNGQELLSLGLVQTLLWGSIRDSMLRTDDKVTPLKKKLDEFGIFLAKVIAGICVLVWIVNIGHFRDPAHGGILLERMAFKITTNRSQLHVVRKLRQLEVTS</sequence>
<evidence type="ECO:0000256" key="1">
    <source>
        <dbReference type="SAM" id="Phobius"/>
    </source>
</evidence>
<dbReference type="SMART" id="SM00165">
    <property type="entry name" value="UBA"/>
    <property type="match status" value="1"/>
</dbReference>
<name>A0A6A2ZS25_HIBSY</name>
<evidence type="ECO:0000259" key="2">
    <source>
        <dbReference type="PROSITE" id="PS50030"/>
    </source>
</evidence>
<dbReference type="InterPro" id="IPR039749">
    <property type="entry name" value="NUB1"/>
</dbReference>
<keyword evidence="4" id="KW-1185">Reference proteome</keyword>
<accession>A0A6A2ZS25</accession>
<dbReference type="PANTHER" id="PTHR12948:SF3">
    <property type="entry name" value="NEDD8 ULTIMATE BUSTER 1"/>
    <property type="match status" value="1"/>
</dbReference>
<dbReference type="InterPro" id="IPR009060">
    <property type="entry name" value="UBA-like_sf"/>
</dbReference>
<feature type="domain" description="UBA" evidence="2">
    <location>
        <begin position="59"/>
        <end position="99"/>
    </location>
</feature>
<evidence type="ECO:0000313" key="3">
    <source>
        <dbReference type="EMBL" id="KAE8694698.1"/>
    </source>
</evidence>
<dbReference type="Gene3D" id="1.10.8.10">
    <property type="entry name" value="DNA helicase RuvA subunit, C-terminal domain"/>
    <property type="match status" value="1"/>
</dbReference>
<dbReference type="Gene3D" id="1.20.1110.10">
    <property type="entry name" value="Calcium-transporting ATPase, transmembrane domain"/>
    <property type="match status" value="2"/>
</dbReference>
<dbReference type="Proteomes" id="UP000436088">
    <property type="component" value="Unassembled WGS sequence"/>
</dbReference>
<evidence type="ECO:0000313" key="4">
    <source>
        <dbReference type="Proteomes" id="UP000436088"/>
    </source>
</evidence>
<dbReference type="GO" id="GO:2000058">
    <property type="term" value="P:regulation of ubiquitin-dependent protein catabolic process"/>
    <property type="evidence" value="ECO:0007669"/>
    <property type="project" value="TreeGrafter"/>
</dbReference>
<keyword evidence="1" id="KW-1133">Transmembrane helix</keyword>
<dbReference type="SUPFAM" id="SSF81665">
    <property type="entry name" value="Calcium ATPase, transmembrane domain M"/>
    <property type="match status" value="1"/>
</dbReference>
<feature type="transmembrane region" description="Helical" evidence="1">
    <location>
        <begin position="282"/>
        <end position="300"/>
    </location>
</feature>
<keyword evidence="1" id="KW-0812">Transmembrane</keyword>
<comment type="caution">
    <text evidence="3">The sequence shown here is derived from an EMBL/GenBank/DDBJ whole genome shotgun (WGS) entry which is preliminary data.</text>
</comment>
<dbReference type="PANTHER" id="PTHR12948">
    <property type="entry name" value="NEDD8 ULTIMATE BUSTER-1 BS4 PROTEIN"/>
    <property type="match status" value="1"/>
</dbReference>
<keyword evidence="1" id="KW-0472">Membrane</keyword>
<gene>
    <name evidence="3" type="ORF">F3Y22_tig00110777pilonHSYRG00339</name>
</gene>
<dbReference type="SUPFAM" id="SSF46934">
    <property type="entry name" value="UBA-like"/>
    <property type="match status" value="1"/>
</dbReference>
<dbReference type="Pfam" id="PF00627">
    <property type="entry name" value="UBA"/>
    <property type="match status" value="1"/>
</dbReference>
<dbReference type="InterPro" id="IPR023298">
    <property type="entry name" value="ATPase_P-typ_TM_dom_sf"/>
</dbReference>